<sequence>MENRAVRTLSRPITLGGVTLPNRVAMAPMTRGYAPGGVPGADVAAYYARRAAGGTGLVITEGSYVDHPSAGQHDLVPHLYGAEALAGWARVTAAVHDAGGRIFAQLQHVGMARLAGDPPHPGAPAIGPSGRPLEGTVPGRTMTTADIDDVVGAFGEAAKAAEDAGFDGVELHGAHGYLIDQFLWAGTNHRTDGYGGSVRARTRFAAEAVAAVRARVTPGFPVVIRLSQWKASDYDAHIVATPEDFGVVLGALADAGADAFHISTRRFWLPAFDGADLTLAGWAKKLSGKPVIAVGSVGLDTEFTAALAGGGAGRTGIDGLLDRLEADEFDVVAVGRSLLADPEWTAKILDGRDDEVVPFTPEALGVLH</sequence>
<proteinExistence type="predicted"/>
<keyword evidence="2" id="KW-0285">Flavoprotein</keyword>
<protein>
    <submittedName>
        <fullName evidence="7">2,4-dienoyl-CoA reductase-like NADH-dependent reductase (Old Yellow Enzyme family)</fullName>
    </submittedName>
</protein>
<organism evidence="7 8">
    <name type="scientific">Amycolatopsis lexingtonensis</name>
    <dbReference type="NCBI Taxonomy" id="218822"/>
    <lineage>
        <taxon>Bacteria</taxon>
        <taxon>Bacillati</taxon>
        <taxon>Actinomycetota</taxon>
        <taxon>Actinomycetes</taxon>
        <taxon>Pseudonocardiales</taxon>
        <taxon>Pseudonocardiaceae</taxon>
        <taxon>Amycolatopsis</taxon>
    </lineage>
</organism>
<dbReference type="PANTHER" id="PTHR43303:SF4">
    <property type="entry name" value="NADPH DEHYDROGENASE C23G7.10C-RELATED"/>
    <property type="match status" value="1"/>
</dbReference>
<evidence type="ECO:0000256" key="4">
    <source>
        <dbReference type="ARBA" id="ARBA00022857"/>
    </source>
</evidence>
<dbReference type="InterPro" id="IPR001155">
    <property type="entry name" value="OxRdtase_FMN_N"/>
</dbReference>
<name>A0ABR9HSC0_9PSEU</name>
<evidence type="ECO:0000256" key="1">
    <source>
        <dbReference type="ARBA" id="ARBA00001917"/>
    </source>
</evidence>
<evidence type="ECO:0000256" key="2">
    <source>
        <dbReference type="ARBA" id="ARBA00022630"/>
    </source>
</evidence>
<evidence type="ECO:0000256" key="5">
    <source>
        <dbReference type="ARBA" id="ARBA00023002"/>
    </source>
</evidence>
<dbReference type="PANTHER" id="PTHR43303">
    <property type="entry name" value="NADPH DEHYDROGENASE C23G7.10C-RELATED"/>
    <property type="match status" value="1"/>
</dbReference>
<reference evidence="7 8" key="1">
    <citation type="submission" date="2020-10" db="EMBL/GenBank/DDBJ databases">
        <title>Sequencing the genomes of 1000 actinobacteria strains.</title>
        <authorList>
            <person name="Klenk H.-P."/>
        </authorList>
    </citation>
    <scope>NUCLEOTIDE SEQUENCE [LARGE SCALE GENOMIC DNA]</scope>
    <source>
        <strain evidence="7 8">DSM 44653</strain>
    </source>
</reference>
<dbReference type="SUPFAM" id="SSF51395">
    <property type="entry name" value="FMN-linked oxidoreductases"/>
    <property type="match status" value="1"/>
</dbReference>
<evidence type="ECO:0000256" key="3">
    <source>
        <dbReference type="ARBA" id="ARBA00022643"/>
    </source>
</evidence>
<keyword evidence="8" id="KW-1185">Reference proteome</keyword>
<dbReference type="Pfam" id="PF00724">
    <property type="entry name" value="Oxidored_FMN"/>
    <property type="match status" value="1"/>
</dbReference>
<dbReference type="InterPro" id="IPR013785">
    <property type="entry name" value="Aldolase_TIM"/>
</dbReference>
<dbReference type="EMBL" id="JADBEG010000001">
    <property type="protein sequence ID" value="MBE1493819.1"/>
    <property type="molecule type" value="Genomic_DNA"/>
</dbReference>
<feature type="domain" description="NADH:flavin oxidoreductase/NADH oxidase N-terminal" evidence="6">
    <location>
        <begin position="11"/>
        <end position="355"/>
    </location>
</feature>
<evidence type="ECO:0000313" key="8">
    <source>
        <dbReference type="Proteomes" id="UP000631670"/>
    </source>
</evidence>
<dbReference type="RefSeq" id="WP_192782068.1">
    <property type="nucleotide sequence ID" value="NZ_JADBEG010000001.1"/>
</dbReference>
<keyword evidence="3" id="KW-0288">FMN</keyword>
<dbReference type="Proteomes" id="UP000631670">
    <property type="component" value="Unassembled WGS sequence"/>
</dbReference>
<accession>A0ABR9HSC0</accession>
<dbReference type="InterPro" id="IPR044152">
    <property type="entry name" value="YqjM-like"/>
</dbReference>
<comment type="caution">
    <text evidence="7">The sequence shown here is derived from an EMBL/GenBank/DDBJ whole genome shotgun (WGS) entry which is preliminary data.</text>
</comment>
<keyword evidence="4" id="KW-0521">NADP</keyword>
<evidence type="ECO:0000259" key="6">
    <source>
        <dbReference type="Pfam" id="PF00724"/>
    </source>
</evidence>
<keyword evidence="5" id="KW-0560">Oxidoreductase</keyword>
<evidence type="ECO:0000313" key="7">
    <source>
        <dbReference type="EMBL" id="MBE1493819.1"/>
    </source>
</evidence>
<dbReference type="Gene3D" id="3.20.20.70">
    <property type="entry name" value="Aldolase class I"/>
    <property type="match status" value="1"/>
</dbReference>
<gene>
    <name evidence="7" type="ORF">H4696_000919</name>
</gene>
<comment type="cofactor">
    <cofactor evidence="1">
        <name>FMN</name>
        <dbReference type="ChEBI" id="CHEBI:58210"/>
    </cofactor>
</comment>